<accession>A0A1V9YMV9</accession>
<dbReference type="EMBL" id="JNBS01003457">
    <property type="protein sequence ID" value="OQR87034.1"/>
    <property type="molecule type" value="Genomic_DNA"/>
</dbReference>
<keyword evidence="2" id="KW-1185">Reference proteome</keyword>
<name>A0A1V9YMV9_9STRA</name>
<organism evidence="1 2">
    <name type="scientific">Thraustotheca clavata</name>
    <dbReference type="NCBI Taxonomy" id="74557"/>
    <lineage>
        <taxon>Eukaryota</taxon>
        <taxon>Sar</taxon>
        <taxon>Stramenopiles</taxon>
        <taxon>Oomycota</taxon>
        <taxon>Saprolegniomycetes</taxon>
        <taxon>Saprolegniales</taxon>
        <taxon>Achlyaceae</taxon>
        <taxon>Thraustotheca</taxon>
    </lineage>
</organism>
<feature type="non-terminal residue" evidence="1">
    <location>
        <position position="114"/>
    </location>
</feature>
<reference evidence="1 2" key="1">
    <citation type="journal article" date="2014" name="Genome Biol. Evol.">
        <title>The secreted proteins of Achlya hypogyna and Thraustotheca clavata identify the ancestral oomycete secretome and reveal gene acquisitions by horizontal gene transfer.</title>
        <authorList>
            <person name="Misner I."/>
            <person name="Blouin N."/>
            <person name="Leonard G."/>
            <person name="Richards T.A."/>
            <person name="Lane C.E."/>
        </authorList>
    </citation>
    <scope>NUCLEOTIDE SEQUENCE [LARGE SCALE GENOMIC DNA]</scope>
    <source>
        <strain evidence="1 2">ATCC 34112</strain>
    </source>
</reference>
<comment type="caution">
    <text evidence="1">The sequence shown here is derived from an EMBL/GenBank/DDBJ whole genome shotgun (WGS) entry which is preliminary data.</text>
</comment>
<proteinExistence type="predicted"/>
<evidence type="ECO:0000313" key="1">
    <source>
        <dbReference type="EMBL" id="OQR87034.1"/>
    </source>
</evidence>
<dbReference type="AlphaFoldDB" id="A0A1V9YMV9"/>
<evidence type="ECO:0000313" key="2">
    <source>
        <dbReference type="Proteomes" id="UP000243217"/>
    </source>
</evidence>
<protein>
    <submittedName>
        <fullName evidence="1">Uncharacterized protein</fullName>
    </submittedName>
</protein>
<gene>
    <name evidence="1" type="ORF">THRCLA_22941</name>
</gene>
<sequence length="114" mass="13089">MREPQLPTHQQYYCNTNNADIPLKLSKIIMSLLSYGLFFTDIPRSGYGFDVLPDMYNKIAESSYSYWGPYNYTTYNLILSKAGSMASTPSEMVAIWPYKFDTCSIGLRSLVQHF</sequence>
<dbReference type="Proteomes" id="UP000243217">
    <property type="component" value="Unassembled WGS sequence"/>
</dbReference>